<feature type="region of interest" description="Disordered" evidence="4">
    <location>
        <begin position="106"/>
        <end position="125"/>
    </location>
</feature>
<dbReference type="InterPro" id="IPR039448">
    <property type="entry name" value="Beta_helix"/>
</dbReference>
<dbReference type="SUPFAM" id="SSF51126">
    <property type="entry name" value="Pectin lyase-like"/>
    <property type="match status" value="1"/>
</dbReference>
<evidence type="ECO:0000259" key="6">
    <source>
        <dbReference type="Pfam" id="PF24517"/>
    </source>
</evidence>
<feature type="domain" description="Carbohydrate-binding module family 96" evidence="6">
    <location>
        <begin position="5"/>
        <end position="94"/>
    </location>
</feature>
<comment type="caution">
    <text evidence="7">The sequence shown here is derived from an EMBL/GenBank/DDBJ whole genome shotgun (WGS) entry which is preliminary data.</text>
</comment>
<dbReference type="Pfam" id="PF24517">
    <property type="entry name" value="CBM96"/>
    <property type="match status" value="1"/>
</dbReference>
<dbReference type="SMART" id="SM00710">
    <property type="entry name" value="PbH1"/>
    <property type="match status" value="7"/>
</dbReference>
<dbReference type="GO" id="GO:0005576">
    <property type="term" value="C:extracellular region"/>
    <property type="evidence" value="ECO:0007669"/>
    <property type="project" value="UniProtKB-SubCell"/>
</dbReference>
<evidence type="ECO:0000259" key="5">
    <source>
        <dbReference type="Pfam" id="PF13229"/>
    </source>
</evidence>
<keyword evidence="3" id="KW-0732">Signal</keyword>
<dbReference type="NCBIfam" id="NF033679">
    <property type="entry name" value="DNRLRE_dom"/>
    <property type="match status" value="1"/>
</dbReference>
<keyword evidence="2" id="KW-0964">Secreted</keyword>
<evidence type="ECO:0000256" key="3">
    <source>
        <dbReference type="ARBA" id="ARBA00022729"/>
    </source>
</evidence>
<proteinExistence type="predicted"/>
<evidence type="ECO:0000256" key="2">
    <source>
        <dbReference type="ARBA" id="ARBA00022525"/>
    </source>
</evidence>
<dbReference type="InterPro" id="IPR006626">
    <property type="entry name" value="PbH1"/>
</dbReference>
<dbReference type="Pfam" id="PF13229">
    <property type="entry name" value="Beta_helix"/>
    <property type="match status" value="1"/>
</dbReference>
<dbReference type="AlphaFoldDB" id="A0A1F5Z4T6"/>
<dbReference type="EMBL" id="MFJG01000005">
    <property type="protein sequence ID" value="OGG07459.1"/>
    <property type="molecule type" value="Genomic_DNA"/>
</dbReference>
<comment type="subcellular location">
    <subcellularLocation>
        <location evidence="1">Secreted</location>
    </subcellularLocation>
</comment>
<dbReference type="InterPro" id="IPR011050">
    <property type="entry name" value="Pectin_lyase_fold/virulence"/>
</dbReference>
<evidence type="ECO:0000313" key="8">
    <source>
        <dbReference type="Proteomes" id="UP000178681"/>
    </source>
</evidence>
<organism evidence="7 8">
    <name type="scientific">Candidatus Gottesmanbacteria bacterium RIFCSPHIGHO2_01_FULL_42_12</name>
    <dbReference type="NCBI Taxonomy" id="1798377"/>
    <lineage>
        <taxon>Bacteria</taxon>
        <taxon>Candidatus Gottesmaniibacteriota</taxon>
    </lineage>
</organism>
<gene>
    <name evidence="7" type="ORF">A2872_02555</name>
</gene>
<protein>
    <submittedName>
        <fullName evidence="7">Uncharacterized protein</fullName>
    </submittedName>
</protein>
<reference evidence="7 8" key="1">
    <citation type="journal article" date="2016" name="Nat. Commun.">
        <title>Thousands of microbial genomes shed light on interconnected biogeochemical processes in an aquifer system.</title>
        <authorList>
            <person name="Anantharaman K."/>
            <person name="Brown C.T."/>
            <person name="Hug L.A."/>
            <person name="Sharon I."/>
            <person name="Castelle C.J."/>
            <person name="Probst A.J."/>
            <person name="Thomas B.C."/>
            <person name="Singh A."/>
            <person name="Wilkins M.J."/>
            <person name="Karaoz U."/>
            <person name="Brodie E.L."/>
            <person name="Williams K.H."/>
            <person name="Hubbard S.S."/>
            <person name="Banfield J.F."/>
        </authorList>
    </citation>
    <scope>NUCLEOTIDE SEQUENCE [LARGE SCALE GENOMIC DNA]</scope>
</reference>
<dbReference type="InterPro" id="IPR055372">
    <property type="entry name" value="CBM96"/>
</dbReference>
<dbReference type="STRING" id="1798377.A2872_02555"/>
<evidence type="ECO:0000256" key="1">
    <source>
        <dbReference type="ARBA" id="ARBA00004613"/>
    </source>
</evidence>
<evidence type="ECO:0000313" key="7">
    <source>
        <dbReference type="EMBL" id="OGG07459.1"/>
    </source>
</evidence>
<feature type="domain" description="Right handed beta helix" evidence="5">
    <location>
        <begin position="223"/>
        <end position="383"/>
    </location>
</feature>
<accession>A0A1F5Z4T6</accession>
<dbReference type="Proteomes" id="UP000178681">
    <property type="component" value="Unassembled WGS sequence"/>
</dbReference>
<evidence type="ECO:0000256" key="4">
    <source>
        <dbReference type="SAM" id="MobiDB-lite"/>
    </source>
</evidence>
<sequence>MSKNSNGEQIIYLANNNWDEDTLNFKNQPQQISQVATTNFRRAEEVMAIDVTSNVVQALGGYISFEVSSSANNELALYSKEGSLVNKRPVLEITVQTDALLISPTPTLTPTLTPTPTPTTTPTPIITTKTKVLCDGKSFSNWGSTSPITIGDNPDDTNPDILKVIRNCNFVNLTGVAVTKAAIDIKRGDNILIENSRFENIRTLIPDDGILAIATPGQGSINNIVIRGNFFKDIGADGIQPGPGGPNIRNMRIENNEFIGSEAVGENAVDIKGVYGPIIVTGNKIHGFRPCESSKTNPPGTQDCSGSTGPGIVVHVGSANSPPQDIYIEGNDIYDNTYGINVSGGNNIVVKNNYIYNNIKAGINRSGGSVTLSGNTYSGNGTNCSGISPCQ</sequence>
<name>A0A1F5Z4T6_9BACT</name>
<dbReference type="InterPro" id="IPR012334">
    <property type="entry name" value="Pectin_lyas_fold"/>
</dbReference>
<dbReference type="Gene3D" id="2.160.20.10">
    <property type="entry name" value="Single-stranded right-handed beta-helix, Pectin lyase-like"/>
    <property type="match status" value="2"/>
</dbReference>